<dbReference type="STRING" id="1810504.PG2T_07735"/>
<keyword evidence="2" id="KW-1185">Reference proteome</keyword>
<organism evidence="1 2">
    <name type="scientific">Immundisolibacter cernigliae</name>
    <dbReference type="NCBI Taxonomy" id="1810504"/>
    <lineage>
        <taxon>Bacteria</taxon>
        <taxon>Pseudomonadati</taxon>
        <taxon>Pseudomonadota</taxon>
        <taxon>Gammaproteobacteria</taxon>
        <taxon>Immundisolibacterales</taxon>
        <taxon>Immundisolibacteraceae</taxon>
        <taxon>Immundisolibacter</taxon>
    </lineage>
</organism>
<name>A0A1B1YTZ6_9GAMM</name>
<evidence type="ECO:0000313" key="2">
    <source>
        <dbReference type="Proteomes" id="UP000092952"/>
    </source>
</evidence>
<evidence type="ECO:0008006" key="3">
    <source>
        <dbReference type="Google" id="ProtNLM"/>
    </source>
</evidence>
<proteinExistence type="predicted"/>
<sequence length="228" mass="23892">MAIAHDFRLPQDDPPVHLYPPATLRMDGLGWLRAFRDDSGAVTWDLPVGHSGNDGLIAWGRWGHGRTGGDGRHGGIDITGGEGVRNAIYYVAGAPLTEAATGAARYSVLGGQVSPTAGEGGMAATTFLENGALEVDFAAARATLKLAITVPSGRYDLSAQDLHIVEGRFVTTPDSRLTVTGVLCFAGCTARLEGFLAGPAGERAGLAYHIDIEALTEDVNGVVAWHRD</sequence>
<protein>
    <recommendedName>
        <fullName evidence="3">Transferrin-binding protein B C-lobe/N-lobe beta barrel domain-containing protein</fullName>
    </recommendedName>
</protein>
<evidence type="ECO:0000313" key="1">
    <source>
        <dbReference type="EMBL" id="ANX04083.1"/>
    </source>
</evidence>
<dbReference type="AlphaFoldDB" id="A0A1B1YTZ6"/>
<reference evidence="2" key="1">
    <citation type="submission" date="2016-03" db="EMBL/GenBank/DDBJ databases">
        <title>Complete genome sequence of Solimmundus cernigliae, representing a novel lineage of polycyclic aromatic hydrocarbon degraders within the Gammaproteobacteria.</title>
        <authorList>
            <person name="Singleton D.R."/>
            <person name="Dickey A.N."/>
            <person name="Scholl E.H."/>
            <person name="Wright F.A."/>
            <person name="Aitken M.D."/>
        </authorList>
    </citation>
    <scope>NUCLEOTIDE SEQUENCE [LARGE SCALE GENOMIC DNA]</scope>
    <source>
        <strain evidence="2">TR3.2</strain>
    </source>
</reference>
<dbReference type="EMBL" id="CP014671">
    <property type="protein sequence ID" value="ANX04083.1"/>
    <property type="molecule type" value="Genomic_DNA"/>
</dbReference>
<dbReference type="KEGG" id="gbi:PG2T_07735"/>
<gene>
    <name evidence="1" type="ORF">PG2T_07735</name>
</gene>
<accession>A0A1B1YTZ6</accession>
<dbReference type="InParanoid" id="A0A1B1YTZ6"/>
<dbReference type="Proteomes" id="UP000092952">
    <property type="component" value="Chromosome"/>
</dbReference>